<organism evidence="8 9">
    <name type="scientific">Croceimicrobium hydrocarbonivorans</name>
    <dbReference type="NCBI Taxonomy" id="2761580"/>
    <lineage>
        <taxon>Bacteria</taxon>
        <taxon>Pseudomonadati</taxon>
        <taxon>Bacteroidota</taxon>
        <taxon>Flavobacteriia</taxon>
        <taxon>Flavobacteriales</taxon>
        <taxon>Owenweeksiaceae</taxon>
        <taxon>Croceimicrobium</taxon>
    </lineage>
</organism>
<dbReference type="NCBIfam" id="TIGR00427">
    <property type="entry name" value="NAAT family transporter"/>
    <property type="match status" value="1"/>
</dbReference>
<keyword evidence="6 7" id="KW-0472">Membrane</keyword>
<keyword evidence="9" id="KW-1185">Reference proteome</keyword>
<dbReference type="GO" id="GO:0005886">
    <property type="term" value="C:plasma membrane"/>
    <property type="evidence" value="ECO:0007669"/>
    <property type="project" value="UniProtKB-SubCell"/>
</dbReference>
<feature type="transmembrane region" description="Helical" evidence="7">
    <location>
        <begin position="149"/>
        <end position="167"/>
    </location>
</feature>
<name>A0A7H0VA22_9FLAO</name>
<reference evidence="8 9" key="1">
    <citation type="submission" date="2020-08" db="EMBL/GenBank/DDBJ databases">
        <title>Croceimicrobium hydrocarbonivorans gen. nov., sp. nov., a novel marine bacterium isolated from a bacterial consortium that degrades polyethylene terephthalate.</title>
        <authorList>
            <person name="Liu R."/>
        </authorList>
    </citation>
    <scope>NUCLEOTIDE SEQUENCE [LARGE SCALE GENOMIC DNA]</scope>
    <source>
        <strain evidence="8 9">A20-9</strain>
    </source>
</reference>
<evidence type="ECO:0000256" key="4">
    <source>
        <dbReference type="ARBA" id="ARBA00022692"/>
    </source>
</evidence>
<feature type="transmembrane region" description="Helical" evidence="7">
    <location>
        <begin position="78"/>
        <end position="98"/>
    </location>
</feature>
<feature type="transmembrane region" description="Helical" evidence="7">
    <location>
        <begin position="14"/>
        <end position="33"/>
    </location>
</feature>
<gene>
    <name evidence="8" type="ORF">H4K34_09225</name>
</gene>
<evidence type="ECO:0000313" key="9">
    <source>
        <dbReference type="Proteomes" id="UP000516305"/>
    </source>
</evidence>
<keyword evidence="4 7" id="KW-0812">Transmembrane</keyword>
<protein>
    <recommendedName>
        <fullName evidence="7">UPF0056 membrane protein</fullName>
    </recommendedName>
</protein>
<evidence type="ECO:0000256" key="6">
    <source>
        <dbReference type="ARBA" id="ARBA00023136"/>
    </source>
</evidence>
<comment type="similarity">
    <text evidence="2 7">Belongs to the UPF0056 (MarC) family.</text>
</comment>
<sequence length="214" mass="23416">MILDLLRSILSDSISLFTIMNPLSVGVIMLGLLDENAPREEIRHVSRKTMKAAFLTMIISFLLGTYIFQFFGISPAGLRIFGGTILFIMGLNMVQGHGKKVNHNEKDQKAAEKRDDISVVPLAIPVMVGAGMLTTIINMSIAAEGWMDYVSGIVAIIIVSIAALIILQRMPFIKKALGDNGLKVFNRIMGLVVGSLAAQMFLKGVFTLYHNFSV</sequence>
<evidence type="ECO:0000256" key="3">
    <source>
        <dbReference type="ARBA" id="ARBA00022475"/>
    </source>
</evidence>
<dbReference type="PANTHER" id="PTHR33508">
    <property type="entry name" value="UPF0056 MEMBRANE PROTEIN YHCE"/>
    <property type="match status" value="1"/>
</dbReference>
<keyword evidence="3" id="KW-1003">Cell membrane</keyword>
<comment type="subcellular location">
    <subcellularLocation>
        <location evidence="1 7">Cell membrane</location>
        <topology evidence="1 7">Multi-pass membrane protein</topology>
    </subcellularLocation>
</comment>
<proteinExistence type="inferred from homology"/>
<dbReference type="KEGG" id="chyd:H4K34_09225"/>
<feature type="transmembrane region" description="Helical" evidence="7">
    <location>
        <begin position="119"/>
        <end position="143"/>
    </location>
</feature>
<dbReference type="AlphaFoldDB" id="A0A7H0VA22"/>
<evidence type="ECO:0000256" key="5">
    <source>
        <dbReference type="ARBA" id="ARBA00022989"/>
    </source>
</evidence>
<dbReference type="PANTHER" id="PTHR33508:SF1">
    <property type="entry name" value="UPF0056 MEMBRANE PROTEIN YHCE"/>
    <property type="match status" value="1"/>
</dbReference>
<feature type="transmembrane region" description="Helical" evidence="7">
    <location>
        <begin position="188"/>
        <end position="209"/>
    </location>
</feature>
<evidence type="ECO:0000256" key="1">
    <source>
        <dbReference type="ARBA" id="ARBA00004651"/>
    </source>
</evidence>
<evidence type="ECO:0000313" key="8">
    <source>
        <dbReference type="EMBL" id="QNR22570.1"/>
    </source>
</evidence>
<dbReference type="Pfam" id="PF01914">
    <property type="entry name" value="MarC"/>
    <property type="match status" value="1"/>
</dbReference>
<dbReference type="EMBL" id="CP060139">
    <property type="protein sequence ID" value="QNR22570.1"/>
    <property type="molecule type" value="Genomic_DNA"/>
</dbReference>
<dbReference type="Proteomes" id="UP000516305">
    <property type="component" value="Chromosome"/>
</dbReference>
<dbReference type="InterPro" id="IPR002771">
    <property type="entry name" value="Multi_antbiot-R_MarC"/>
</dbReference>
<evidence type="ECO:0000256" key="2">
    <source>
        <dbReference type="ARBA" id="ARBA00009784"/>
    </source>
</evidence>
<keyword evidence="5 7" id="KW-1133">Transmembrane helix</keyword>
<accession>A0A7H0VA22</accession>
<evidence type="ECO:0000256" key="7">
    <source>
        <dbReference type="RuleBase" id="RU362048"/>
    </source>
</evidence>
<feature type="transmembrane region" description="Helical" evidence="7">
    <location>
        <begin position="53"/>
        <end position="72"/>
    </location>
</feature>
<dbReference type="RefSeq" id="WP_210757136.1">
    <property type="nucleotide sequence ID" value="NZ_CP060139.1"/>
</dbReference>